<sequence>MIPHSKPFLDNIELEKIIEVYKSGNIAVGKEIEEFEKKVANYVGKKYAVSTSSGTTAIHLLLYSMDIKKGDEVILPASVCPGVMHAIEYTGATPVIADINENNFNISVEYAKKIITDNTKAIIAPHMFGLPSDIDELIKLNIPIIEDCAQSIGAMYNSKKVGSFGYASIFSFYATKMFTSIDGGMILTDDEKLAKLLKDLRYYGGKRDYKLRFNYKLQNINAAVGLVQFEKLKSFLDERKMLANKYFDIFSSIKWLEVLNQVNEKKISSNYRFIIKIDREKKDFFENLCRKHKIALGDTIFEDLSLFASQYFKESLPNTQTLINYTYSFPLYPNINESGLKEFFKELLL</sequence>
<dbReference type="PANTHER" id="PTHR30244:SF34">
    <property type="entry name" value="DTDP-4-AMINO-4,6-DIDEOXYGALACTOSE TRANSAMINASE"/>
    <property type="match status" value="1"/>
</dbReference>
<dbReference type="InterPro" id="IPR015421">
    <property type="entry name" value="PyrdxlP-dep_Trfase_major"/>
</dbReference>
<evidence type="ECO:0000256" key="3">
    <source>
        <dbReference type="PIRSR" id="PIRSR000390-2"/>
    </source>
</evidence>
<dbReference type="Pfam" id="PF01041">
    <property type="entry name" value="DegT_DnrJ_EryC1"/>
    <property type="match status" value="1"/>
</dbReference>
<accession>A0A5R8Y187</accession>
<feature type="active site" description="Proton acceptor" evidence="2">
    <location>
        <position position="176"/>
    </location>
</feature>
<dbReference type="OrthoDB" id="9766188at2"/>
<dbReference type="EMBL" id="VANU01000004">
    <property type="protein sequence ID" value="TLP37782.1"/>
    <property type="molecule type" value="Genomic_DNA"/>
</dbReference>
<evidence type="ECO:0000256" key="2">
    <source>
        <dbReference type="PIRSR" id="PIRSR000390-1"/>
    </source>
</evidence>
<keyword evidence="6" id="KW-1185">Reference proteome</keyword>
<dbReference type="Gene3D" id="3.40.640.10">
    <property type="entry name" value="Type I PLP-dependent aspartate aminotransferase-like (Major domain)"/>
    <property type="match status" value="1"/>
</dbReference>
<keyword evidence="5" id="KW-0032">Aminotransferase</keyword>
<dbReference type="GO" id="GO:0008483">
    <property type="term" value="F:transaminase activity"/>
    <property type="evidence" value="ECO:0007669"/>
    <property type="project" value="UniProtKB-KW"/>
</dbReference>
<dbReference type="GO" id="GO:0030170">
    <property type="term" value="F:pyridoxal phosphate binding"/>
    <property type="evidence" value="ECO:0007669"/>
    <property type="project" value="TreeGrafter"/>
</dbReference>
<dbReference type="InterPro" id="IPR015424">
    <property type="entry name" value="PyrdxlP-dep_Trfase"/>
</dbReference>
<comment type="caution">
    <text evidence="5">The sequence shown here is derived from an EMBL/GenBank/DDBJ whole genome shotgun (WGS) entry which is preliminary data.</text>
</comment>
<evidence type="ECO:0000256" key="4">
    <source>
        <dbReference type="RuleBase" id="RU004508"/>
    </source>
</evidence>
<evidence type="ECO:0000313" key="6">
    <source>
        <dbReference type="Proteomes" id="UP000308901"/>
    </source>
</evidence>
<dbReference type="SUPFAM" id="SSF53383">
    <property type="entry name" value="PLP-dependent transferases"/>
    <property type="match status" value="1"/>
</dbReference>
<organism evidence="5 6">
    <name type="scientific">Arcobacter arenosus</name>
    <dbReference type="NCBI Taxonomy" id="2576037"/>
    <lineage>
        <taxon>Bacteria</taxon>
        <taxon>Pseudomonadati</taxon>
        <taxon>Campylobacterota</taxon>
        <taxon>Epsilonproteobacteria</taxon>
        <taxon>Campylobacterales</taxon>
        <taxon>Arcobacteraceae</taxon>
        <taxon>Arcobacter</taxon>
    </lineage>
</organism>
<gene>
    <name evidence="5" type="ORF">FDK22_10755</name>
</gene>
<dbReference type="CDD" id="cd00616">
    <property type="entry name" value="AHBA_syn"/>
    <property type="match status" value="1"/>
</dbReference>
<dbReference type="Gene3D" id="3.90.1150.10">
    <property type="entry name" value="Aspartate Aminotransferase, domain 1"/>
    <property type="match status" value="1"/>
</dbReference>
<dbReference type="RefSeq" id="WP_138152962.1">
    <property type="nucleotide sequence ID" value="NZ_VANU01000004.1"/>
</dbReference>
<dbReference type="GO" id="GO:0000271">
    <property type="term" value="P:polysaccharide biosynthetic process"/>
    <property type="evidence" value="ECO:0007669"/>
    <property type="project" value="TreeGrafter"/>
</dbReference>
<evidence type="ECO:0000256" key="1">
    <source>
        <dbReference type="ARBA" id="ARBA00037999"/>
    </source>
</evidence>
<feature type="modified residue" description="N6-(pyridoxal phosphate)lysine" evidence="3">
    <location>
        <position position="176"/>
    </location>
</feature>
<dbReference type="PIRSF" id="PIRSF000390">
    <property type="entry name" value="PLP_StrS"/>
    <property type="match status" value="1"/>
</dbReference>
<reference evidence="5 6" key="1">
    <citation type="submission" date="2019-05" db="EMBL/GenBank/DDBJ databases">
        <title>Arcobacter sp. nov., isolated from sea sediment.</title>
        <authorList>
            <person name="Kim W."/>
        </authorList>
    </citation>
    <scope>NUCLEOTIDE SEQUENCE [LARGE SCALE GENOMIC DNA]</scope>
    <source>
        <strain evidence="5 6">CAU 1517</strain>
    </source>
</reference>
<proteinExistence type="inferred from homology"/>
<dbReference type="Proteomes" id="UP000308901">
    <property type="component" value="Unassembled WGS sequence"/>
</dbReference>
<dbReference type="AlphaFoldDB" id="A0A5R8Y187"/>
<dbReference type="PANTHER" id="PTHR30244">
    <property type="entry name" value="TRANSAMINASE"/>
    <property type="match status" value="1"/>
</dbReference>
<dbReference type="InterPro" id="IPR000653">
    <property type="entry name" value="DegT/StrS_aminotransferase"/>
</dbReference>
<evidence type="ECO:0000313" key="5">
    <source>
        <dbReference type="EMBL" id="TLP37782.1"/>
    </source>
</evidence>
<keyword evidence="5" id="KW-0808">Transferase</keyword>
<name>A0A5R8Y187_9BACT</name>
<keyword evidence="3 4" id="KW-0663">Pyridoxal phosphate</keyword>
<protein>
    <submittedName>
        <fullName evidence="5">DegT/DnrJ/EryC1/StrS family aminotransferase</fullName>
    </submittedName>
</protein>
<dbReference type="InterPro" id="IPR015422">
    <property type="entry name" value="PyrdxlP-dep_Trfase_small"/>
</dbReference>
<comment type="similarity">
    <text evidence="1 4">Belongs to the DegT/DnrJ/EryC1 family.</text>
</comment>